<name>A0A1G8J7T1_9MICC</name>
<feature type="domain" description="DUF222" evidence="2">
    <location>
        <begin position="157"/>
        <end position="352"/>
    </location>
</feature>
<dbReference type="InterPro" id="IPR003870">
    <property type="entry name" value="DUF222"/>
</dbReference>
<evidence type="ECO:0000259" key="2">
    <source>
        <dbReference type="Pfam" id="PF02720"/>
    </source>
</evidence>
<feature type="compositionally biased region" description="Low complexity" evidence="1">
    <location>
        <begin position="17"/>
        <end position="36"/>
    </location>
</feature>
<dbReference type="Pfam" id="PF02720">
    <property type="entry name" value="DUF222"/>
    <property type="match status" value="1"/>
</dbReference>
<dbReference type="RefSeq" id="WP_090586636.1">
    <property type="nucleotide sequence ID" value="NZ_FNDT01000008.1"/>
</dbReference>
<dbReference type="OrthoDB" id="5197219at2"/>
<feature type="region of interest" description="Disordered" evidence="1">
    <location>
        <begin position="1"/>
        <end position="49"/>
    </location>
</feature>
<dbReference type="AlphaFoldDB" id="A0A1G8J7T1"/>
<proteinExistence type="predicted"/>
<accession>A0A1G8J7T1</accession>
<evidence type="ECO:0000313" key="4">
    <source>
        <dbReference type="Proteomes" id="UP000199258"/>
    </source>
</evidence>
<organism evidence="3 4">
    <name type="scientific">Arthrobacter subterraneus</name>
    <dbReference type="NCBI Taxonomy" id="335973"/>
    <lineage>
        <taxon>Bacteria</taxon>
        <taxon>Bacillati</taxon>
        <taxon>Actinomycetota</taxon>
        <taxon>Actinomycetes</taxon>
        <taxon>Micrococcales</taxon>
        <taxon>Micrococcaceae</taxon>
        <taxon>Arthrobacter</taxon>
    </lineage>
</organism>
<gene>
    <name evidence="3" type="ORF">SAMN04488693_10872</name>
</gene>
<dbReference type="EMBL" id="FNDT01000008">
    <property type="protein sequence ID" value="SDI27309.1"/>
    <property type="molecule type" value="Genomic_DNA"/>
</dbReference>
<dbReference type="Proteomes" id="UP000199258">
    <property type="component" value="Unassembled WGS sequence"/>
</dbReference>
<evidence type="ECO:0000313" key="3">
    <source>
        <dbReference type="EMBL" id="SDI27309.1"/>
    </source>
</evidence>
<reference evidence="3 4" key="1">
    <citation type="submission" date="2016-10" db="EMBL/GenBank/DDBJ databases">
        <authorList>
            <person name="de Groot N.N."/>
        </authorList>
    </citation>
    <scope>NUCLEOTIDE SEQUENCE [LARGE SCALE GENOMIC DNA]</scope>
    <source>
        <strain evidence="3 4">NP_1H</strain>
    </source>
</reference>
<protein>
    <recommendedName>
        <fullName evidence="2">DUF222 domain-containing protein</fullName>
    </recommendedName>
</protein>
<sequence>MRFSEGFAFGADGAGPSGARHSGASSSGSSHPGASPYDGSRSEPDWTQIPFSGAFAGQMWEGSEELEPAGPWGMVELPPTSALQSLSDATDTLERLNELQCWAEAQKARLVDRIRELYEAEIALSDEANSQADKAETQTKTRTQTLTERDAFIVSLAAEEISALLRLPSRSAKTFVEQSRLLVHHHRQTLTSLESGRLSWRHATTVVEECVGVPAGSVARFEEELVETAEQSTVPKLTRHARGLRELLHPDAAPIRTTRATADRRILLEPAPDGMAWLSAYLPAEQACGIYNRLDAGARGLQTPDEPRTLTQLRADVLTDLLTHTCNGNIDTGTGYRGIHATVHITVPALTLLNQLPGAEDSAGALSCCGDFGQRI</sequence>
<dbReference type="STRING" id="335973.SAMN04488693_10872"/>
<evidence type="ECO:0000256" key="1">
    <source>
        <dbReference type="SAM" id="MobiDB-lite"/>
    </source>
</evidence>
<keyword evidence="4" id="KW-1185">Reference proteome</keyword>